<dbReference type="RefSeq" id="WP_284250459.1">
    <property type="nucleotide sequence ID" value="NZ_BSUM01000001.1"/>
</dbReference>
<keyword evidence="4" id="KW-1185">Reference proteome</keyword>
<organism evidence="3 4">
    <name type="scientific">Litorihabitans aurantiacus</name>
    <dbReference type="NCBI Taxonomy" id="1930061"/>
    <lineage>
        <taxon>Bacteria</taxon>
        <taxon>Bacillati</taxon>
        <taxon>Actinomycetota</taxon>
        <taxon>Actinomycetes</taxon>
        <taxon>Micrococcales</taxon>
        <taxon>Beutenbergiaceae</taxon>
        <taxon>Litorihabitans</taxon>
    </lineage>
</organism>
<dbReference type="InterPro" id="IPR008928">
    <property type="entry name" value="6-hairpin_glycosidase_sf"/>
</dbReference>
<dbReference type="GO" id="GO:0005975">
    <property type="term" value="P:carbohydrate metabolic process"/>
    <property type="evidence" value="ECO:0007669"/>
    <property type="project" value="InterPro"/>
</dbReference>
<reference evidence="3" key="1">
    <citation type="journal article" date="2014" name="Int. J. Syst. Evol. Microbiol.">
        <title>Complete genome sequence of Corynebacterium casei LMG S-19264T (=DSM 44701T), isolated from a smear-ripened cheese.</title>
        <authorList>
            <consortium name="US DOE Joint Genome Institute (JGI-PGF)"/>
            <person name="Walter F."/>
            <person name="Albersmeier A."/>
            <person name="Kalinowski J."/>
            <person name="Ruckert C."/>
        </authorList>
    </citation>
    <scope>NUCLEOTIDE SEQUENCE</scope>
    <source>
        <strain evidence="3">NBRC 112290</strain>
    </source>
</reference>
<dbReference type="InterPro" id="IPR014718">
    <property type="entry name" value="GH-type_carb-bd"/>
</dbReference>
<dbReference type="InterPro" id="IPR005887">
    <property type="entry name" value="GH92_a_mannosidase_put"/>
</dbReference>
<keyword evidence="1" id="KW-0732">Signal</keyword>
<proteinExistence type="predicted"/>
<sequence>MTHPRWRRAVAALTSTFLIATASATAASAAPDAGDGPELVTDPLPYVDPMVGTGEATGVVGEINNFPGPSMPYGMMQLSPDTPGSYAGYRHRTDRIKGFSTTHAAAGCGIFGDVPILPVTGDAGARPWERTERYDHGQEEAEVGRYAVTLLDSDVDVELSAATRSGGLDIAFPDGGGPGTVIVNAGGSLSPVTGSTTEVVGDSVLTGSVTTGRFCSKPNRYTLYYSIEFDQPFESFATWQGQQVRPGERSASNARSGATLTFPAGSEVRATVGISYVDVAGATRNRETEIPDFDYAATQQQAREAWAAELGRIRVASRSETDLTMFYTSLYHSLLHPNTFSDVDGRVIGFDDQIRTLEDGRTQYANFSDWDTYRSLGALQTILDPDRASDMAQSLVDIAEQTGWLPRWPVANGHVGQMSGDSSVPLLASMYAFGARDFDVATALEYMVKGATSSGATANGYVQRRGIETYLERGYAPQMAQYRGDHGINGASITLEWSIADFAIATLARELGRDDVEAAFRPRSQWWQNVFDPAQNGLAARNVDGTFVRPTAGGFGQEGFDEGNAEQYLWLVPQNVAALMESIGGREAAVERLDTFTTELNSGPSEPTLWIGNEPNFGVPWIYNYLGEPARASALIDRIVAELFQPVPNGKPGNDDLGAQAGWYVWAALGLYPVTPGTDVVSINTPRFDRSEITLAGGGTLAVEAPGASDGKRVITGMTIDGEPWSGTALPEDLIHDGGTIAYTLGESDTGWGAGTTPPPSFRDGERSVIVGAPDVRVAAAPGESVTAQLDLRVIGYPASDLTVAVDGDEHVTATAAPLDPMTNRLAVTLAVGPDAPGGTRTFPVRLSAPGTTEPVTVPITLTVSGAGSIGDLYDVVGTADESDARVGDFDRQGNSYSRQQLAAQGLTPGSEHELGELTFTWPAAPHGSPDTIRSAGQTVRLDDPTDAVAFVGAATNGRQGGDAVLHLDDGASVTTPLTFGDWIFPTGQGSVAPIPGNEVVARMTKRNGDQNQVFVFATAPALAPEGRRIVSVTLPTNPDLMVFSIATAPVPPDPEVPTFSDVAEGGLFAKEISWLASSGLSRGWDDGAGGREFRPLAPVARDAMAAFLYRASGSPAFEPPVTSPFTDVAPGDEHYLEIAWLAHEGISTGWVDAGTGHAEFRPLAPVARDAMAAFLHRAAGSPEVGGDGAAAFPDVPASAQFADEIAWLASEGIATGWHGNDGTAIYRPLASVNRDAMAAFLYRAAEAGHLVVEVP</sequence>
<dbReference type="Gene3D" id="1.20.1050.60">
    <property type="entry name" value="alpha-1,2-mannosidase"/>
    <property type="match status" value="1"/>
</dbReference>
<dbReference type="EMBL" id="BSUM01000001">
    <property type="protein sequence ID" value="GMA31675.1"/>
    <property type="molecule type" value="Genomic_DNA"/>
</dbReference>
<dbReference type="InterPro" id="IPR050883">
    <property type="entry name" value="PNGase"/>
</dbReference>
<dbReference type="Gene3D" id="2.70.98.10">
    <property type="match status" value="1"/>
</dbReference>
<dbReference type="GO" id="GO:0000224">
    <property type="term" value="F:peptide-N4-(N-acetyl-beta-glucosaminyl)asparagine amidase activity"/>
    <property type="evidence" value="ECO:0007669"/>
    <property type="project" value="TreeGrafter"/>
</dbReference>
<dbReference type="PANTHER" id="PTHR12143:SF39">
    <property type="entry name" value="SECRETED PROTEIN"/>
    <property type="match status" value="1"/>
</dbReference>
<dbReference type="Pfam" id="PF07971">
    <property type="entry name" value="Glyco_hydro_92"/>
    <property type="match status" value="1"/>
</dbReference>
<dbReference type="InterPro" id="IPR041371">
    <property type="entry name" value="GH92_N"/>
</dbReference>
<dbReference type="AlphaFoldDB" id="A0AA38CTW1"/>
<dbReference type="GO" id="GO:0006516">
    <property type="term" value="P:glycoprotein catabolic process"/>
    <property type="evidence" value="ECO:0007669"/>
    <property type="project" value="TreeGrafter"/>
</dbReference>
<dbReference type="InterPro" id="IPR012939">
    <property type="entry name" value="Glyco_hydro_92"/>
</dbReference>
<protein>
    <recommendedName>
        <fullName evidence="2">SLH domain-containing protein</fullName>
    </recommendedName>
</protein>
<dbReference type="PROSITE" id="PS51272">
    <property type="entry name" value="SLH"/>
    <property type="match status" value="3"/>
</dbReference>
<name>A0AA38CTW1_9MICO</name>
<evidence type="ECO:0000259" key="2">
    <source>
        <dbReference type="PROSITE" id="PS51272"/>
    </source>
</evidence>
<dbReference type="Pfam" id="PF17678">
    <property type="entry name" value="Glyco_hydro_92N"/>
    <property type="match status" value="1"/>
</dbReference>
<dbReference type="Gene3D" id="1.20.1610.10">
    <property type="entry name" value="alpha-1,2-mannosidases domains"/>
    <property type="match status" value="1"/>
</dbReference>
<dbReference type="SUPFAM" id="SSF48208">
    <property type="entry name" value="Six-hairpin glycosidases"/>
    <property type="match status" value="1"/>
</dbReference>
<evidence type="ECO:0000256" key="1">
    <source>
        <dbReference type="SAM" id="SignalP"/>
    </source>
</evidence>
<dbReference type="GO" id="GO:0005829">
    <property type="term" value="C:cytosol"/>
    <property type="evidence" value="ECO:0007669"/>
    <property type="project" value="TreeGrafter"/>
</dbReference>
<comment type="caution">
    <text evidence="3">The sequence shown here is derived from an EMBL/GenBank/DDBJ whole genome shotgun (WGS) entry which is preliminary data.</text>
</comment>
<dbReference type="Pfam" id="PF00395">
    <property type="entry name" value="SLH"/>
    <property type="match status" value="1"/>
</dbReference>
<dbReference type="InterPro" id="IPR001119">
    <property type="entry name" value="SLH_dom"/>
</dbReference>
<dbReference type="Proteomes" id="UP001157161">
    <property type="component" value="Unassembled WGS sequence"/>
</dbReference>
<accession>A0AA38CTW1</accession>
<evidence type="ECO:0000313" key="4">
    <source>
        <dbReference type="Proteomes" id="UP001157161"/>
    </source>
</evidence>
<dbReference type="PANTHER" id="PTHR12143">
    <property type="entry name" value="PEPTIDE N-GLYCANASE PNGASE -RELATED"/>
    <property type="match status" value="1"/>
</dbReference>
<gene>
    <name evidence="3" type="ORF">GCM10025875_16670</name>
</gene>
<feature type="signal peptide" evidence="1">
    <location>
        <begin position="1"/>
        <end position="26"/>
    </location>
</feature>
<dbReference type="Gene3D" id="3.30.2080.10">
    <property type="entry name" value="GH92 mannosidase domain"/>
    <property type="match status" value="1"/>
</dbReference>
<feature type="domain" description="SLH" evidence="2">
    <location>
        <begin position="1191"/>
        <end position="1256"/>
    </location>
</feature>
<dbReference type="NCBIfam" id="TIGR01180">
    <property type="entry name" value="aman2_put"/>
    <property type="match status" value="1"/>
</dbReference>
<evidence type="ECO:0000313" key="3">
    <source>
        <dbReference type="EMBL" id="GMA31675.1"/>
    </source>
</evidence>
<dbReference type="GO" id="GO:0030246">
    <property type="term" value="F:carbohydrate binding"/>
    <property type="evidence" value="ECO:0007669"/>
    <property type="project" value="InterPro"/>
</dbReference>
<feature type="domain" description="SLH" evidence="2">
    <location>
        <begin position="1122"/>
        <end position="1190"/>
    </location>
</feature>
<reference evidence="3" key="2">
    <citation type="submission" date="2023-02" db="EMBL/GenBank/DDBJ databases">
        <authorList>
            <person name="Sun Q."/>
            <person name="Mori K."/>
        </authorList>
    </citation>
    <scope>NUCLEOTIDE SEQUENCE</scope>
    <source>
        <strain evidence="3">NBRC 112290</strain>
    </source>
</reference>
<feature type="domain" description="SLH" evidence="2">
    <location>
        <begin position="1056"/>
        <end position="1121"/>
    </location>
</feature>
<feature type="chain" id="PRO_5041226927" description="SLH domain-containing protein" evidence="1">
    <location>
        <begin position="27"/>
        <end position="1256"/>
    </location>
</feature>